<sequence length="518" mass="52829">MKKVLFFTLTLLINLNIVAQVGVGTTTPEGALDVSSSTNGFIPPRVALTATNVAAPVVNPQGGSLVAGTTVWNTATSGTIPNNVAPGLYFWDGSRWVAFAGSPGGLDWSLTGNSGTVAGTNFLGTTDAKDLAFKTNNSERARVLSNGHILVNTTTNDGTSGTDNIFEVLATVDGDDAVNGYATGTGIGVYGTTTGTGIGVRGSVNNSTAFAIYGSNTNTTGPGIVGSGAGTGGTYYSGAGINGNGTDTGVAGMATTVATGVGVRGNGNGVSTNTTSGVGAGVAGSGTQIGIFGHASNTTGTKNGGVFTSEHGVAGTPDNPYAYLAGSDGTLVYGGYFDGNQDNTGGSQDYAYVGAVSGGTTYKILGSGSVSTIVKDENNERRVLFAPEAPEILFQDYGVGQLKNGVATVTLDPILTKNIFVDEKHPLKVFIQLEGDCKGVYVTNKTATGFTVKELQNGRSNTSFSWQIVANRADMLDANGNVHSKHVDVRFPLGPGPIKHNDAHYEKVQENKNIKGSN</sequence>
<comment type="caution">
    <text evidence="2">The sequence shown here is derived from an EMBL/GenBank/DDBJ whole genome shotgun (WGS) entry which is preliminary data.</text>
</comment>
<keyword evidence="1" id="KW-0732">Signal</keyword>
<organism evidence="2 3">
    <name type="scientific">Flavobacterium proteolyticum</name>
    <dbReference type="NCBI Taxonomy" id="2911683"/>
    <lineage>
        <taxon>Bacteria</taxon>
        <taxon>Pseudomonadati</taxon>
        <taxon>Bacteroidota</taxon>
        <taxon>Flavobacteriia</taxon>
        <taxon>Flavobacteriales</taxon>
        <taxon>Flavobacteriaceae</taxon>
        <taxon>Flavobacterium</taxon>
    </lineage>
</organism>
<proteinExistence type="predicted"/>
<evidence type="ECO:0000313" key="2">
    <source>
        <dbReference type="EMBL" id="MBE9575188.1"/>
    </source>
</evidence>
<dbReference type="EMBL" id="JADFTZ010000001">
    <property type="protein sequence ID" value="MBE9575188.1"/>
    <property type="molecule type" value="Genomic_DNA"/>
</dbReference>
<name>A0ABR9WMR9_9FLAO</name>
<reference evidence="2 3" key="1">
    <citation type="submission" date="2020-10" db="EMBL/GenBank/DDBJ databases">
        <title>The genome sequence of Flavobacterium aquaticum 1Y8A.</title>
        <authorList>
            <person name="Liu Y."/>
        </authorList>
    </citation>
    <scope>NUCLEOTIDE SEQUENCE [LARGE SCALE GENOMIC DNA]</scope>
    <source>
        <strain evidence="2 3">1Y8A</strain>
    </source>
</reference>
<gene>
    <name evidence="2" type="ORF">IM755_00555</name>
</gene>
<evidence type="ECO:0000256" key="1">
    <source>
        <dbReference type="SAM" id="SignalP"/>
    </source>
</evidence>
<feature type="signal peptide" evidence="1">
    <location>
        <begin position="1"/>
        <end position="19"/>
    </location>
</feature>
<protein>
    <submittedName>
        <fullName evidence="2">Uncharacterized protein</fullName>
    </submittedName>
</protein>
<keyword evidence="3" id="KW-1185">Reference proteome</keyword>
<evidence type="ECO:0000313" key="3">
    <source>
        <dbReference type="Proteomes" id="UP000656274"/>
    </source>
</evidence>
<dbReference type="Proteomes" id="UP000656274">
    <property type="component" value="Unassembled WGS sequence"/>
</dbReference>
<dbReference type="RefSeq" id="WP_194093140.1">
    <property type="nucleotide sequence ID" value="NZ_JADFTZ010000001.1"/>
</dbReference>
<feature type="chain" id="PRO_5045597597" evidence="1">
    <location>
        <begin position="20"/>
        <end position="518"/>
    </location>
</feature>
<accession>A0ABR9WMR9</accession>